<sequence>MFETLVIRDLRVYLESMGGANRIAYYRDEKGLEVDVILELVDGRWAAVEIKLSDLKVTEKNVDKLHAFKEKVCGNPLSQVREPEFMAFIVGRGDIAYRRDDGILVLPIATLGA</sequence>
<evidence type="ECO:0000313" key="2">
    <source>
        <dbReference type="EMBL" id="MDB1162330.1"/>
    </source>
</evidence>
<dbReference type="RefSeq" id="WP_226565647.1">
    <property type="nucleotide sequence ID" value="NZ_JADMXZ010000008.1"/>
</dbReference>
<dbReference type="AlphaFoldDB" id="A0AAW5ZZN0"/>
<reference evidence="2" key="1">
    <citation type="submission" date="2023-01" db="EMBL/GenBank/DDBJ databases">
        <title>Human gut microbiome strain richness.</title>
        <authorList>
            <person name="Chen-Liaw A."/>
        </authorList>
    </citation>
    <scope>NUCLEOTIDE SEQUENCE</scope>
    <source>
        <strain evidence="2">BSD2780120875st1_E5_BSD2780120875b_170604</strain>
    </source>
</reference>
<dbReference type="EMBL" id="JAQKGX010000005">
    <property type="protein sequence ID" value="MDB1162330.1"/>
    <property type="molecule type" value="Genomic_DNA"/>
</dbReference>
<dbReference type="Pfam" id="PF13635">
    <property type="entry name" value="DUF4143"/>
    <property type="match status" value="1"/>
</dbReference>
<gene>
    <name evidence="2" type="ORF">PL707_08650</name>
</gene>
<accession>A0AAW5ZZN0</accession>
<protein>
    <submittedName>
        <fullName evidence="2">DUF4143 domain-containing protein</fullName>
    </submittedName>
</protein>
<proteinExistence type="predicted"/>
<evidence type="ECO:0000259" key="1">
    <source>
        <dbReference type="Pfam" id="PF13635"/>
    </source>
</evidence>
<organism evidence="2 3">
    <name type="scientific">Bifidobacterium catenulatum</name>
    <dbReference type="NCBI Taxonomy" id="1686"/>
    <lineage>
        <taxon>Bacteria</taxon>
        <taxon>Bacillati</taxon>
        <taxon>Actinomycetota</taxon>
        <taxon>Actinomycetes</taxon>
        <taxon>Bifidobacteriales</taxon>
        <taxon>Bifidobacteriaceae</taxon>
        <taxon>Bifidobacterium</taxon>
    </lineage>
</organism>
<feature type="domain" description="DUF4143" evidence="1">
    <location>
        <begin position="1"/>
        <end position="53"/>
    </location>
</feature>
<comment type="caution">
    <text evidence="2">The sequence shown here is derived from an EMBL/GenBank/DDBJ whole genome shotgun (WGS) entry which is preliminary data.</text>
</comment>
<name>A0AAW5ZZN0_9BIFI</name>
<dbReference type="InterPro" id="IPR025420">
    <property type="entry name" value="DUF4143"/>
</dbReference>
<evidence type="ECO:0000313" key="3">
    <source>
        <dbReference type="Proteomes" id="UP001211105"/>
    </source>
</evidence>
<dbReference type="Proteomes" id="UP001211105">
    <property type="component" value="Unassembled WGS sequence"/>
</dbReference>